<keyword evidence="4" id="KW-0808">Transferase</keyword>
<feature type="binding site" evidence="10">
    <location>
        <position position="114"/>
    </location>
    <ligand>
        <name>ATP</name>
        <dbReference type="ChEBI" id="CHEBI:30616"/>
    </ligand>
</feature>
<feature type="repeat" description="WD" evidence="9">
    <location>
        <begin position="927"/>
        <end position="962"/>
    </location>
</feature>
<dbReference type="EMBL" id="AP019860">
    <property type="protein sequence ID" value="BBM83285.1"/>
    <property type="molecule type" value="Genomic_DNA"/>
</dbReference>
<feature type="transmembrane region" description="Helical" evidence="12">
    <location>
        <begin position="367"/>
        <end position="389"/>
    </location>
</feature>
<dbReference type="InterPro" id="IPR036322">
    <property type="entry name" value="WD40_repeat_dom_sf"/>
</dbReference>
<dbReference type="PRINTS" id="PR00320">
    <property type="entry name" value="GPROTEINBRPT"/>
</dbReference>
<dbReference type="InterPro" id="IPR011047">
    <property type="entry name" value="Quinoprotein_ADH-like_sf"/>
</dbReference>
<accession>A0A5S9F246</accession>
<evidence type="ECO:0000256" key="3">
    <source>
        <dbReference type="ARBA" id="ARBA00022574"/>
    </source>
</evidence>
<feature type="repeat" description="WD" evidence="9">
    <location>
        <begin position="711"/>
        <end position="751"/>
    </location>
</feature>
<keyword evidence="12" id="KW-0812">Transmembrane</keyword>
<feature type="repeat" description="WD" evidence="9">
    <location>
        <begin position="805"/>
        <end position="846"/>
    </location>
</feature>
<dbReference type="InterPro" id="IPR019775">
    <property type="entry name" value="WD40_repeat_CS"/>
</dbReference>
<evidence type="ECO:0000256" key="8">
    <source>
        <dbReference type="ARBA" id="ARBA00022840"/>
    </source>
</evidence>
<evidence type="ECO:0000256" key="4">
    <source>
        <dbReference type="ARBA" id="ARBA00022679"/>
    </source>
</evidence>
<dbReference type="InterPro" id="IPR008271">
    <property type="entry name" value="Ser/Thr_kinase_AS"/>
</dbReference>
<proteinExistence type="predicted"/>
<dbReference type="SMART" id="SM00220">
    <property type="entry name" value="S_TKc"/>
    <property type="match status" value="1"/>
</dbReference>
<organism evidence="14 15">
    <name type="scientific">Uabimicrobium amorphum</name>
    <dbReference type="NCBI Taxonomy" id="2596890"/>
    <lineage>
        <taxon>Bacteria</taxon>
        <taxon>Pseudomonadati</taxon>
        <taxon>Planctomycetota</taxon>
        <taxon>Candidatus Uabimicrobiia</taxon>
        <taxon>Candidatus Uabimicrobiales</taxon>
        <taxon>Candidatus Uabimicrobiaceae</taxon>
        <taxon>Candidatus Uabimicrobium</taxon>
    </lineage>
</organism>
<dbReference type="PANTHER" id="PTHR19848:SF8">
    <property type="entry name" value="F-BOX AND WD REPEAT DOMAIN CONTAINING 7"/>
    <property type="match status" value="1"/>
</dbReference>
<dbReference type="OrthoDB" id="500858at2"/>
<name>A0A5S9F246_UABAM</name>
<evidence type="ECO:0000256" key="2">
    <source>
        <dbReference type="ARBA" id="ARBA00022527"/>
    </source>
</evidence>
<keyword evidence="3 9" id="KW-0853">WD repeat</keyword>
<dbReference type="AlphaFoldDB" id="A0A5S9F246"/>
<keyword evidence="8 10" id="KW-0067">ATP-binding</keyword>
<evidence type="ECO:0000313" key="15">
    <source>
        <dbReference type="Proteomes" id="UP000326354"/>
    </source>
</evidence>
<dbReference type="InterPro" id="IPR015943">
    <property type="entry name" value="WD40/YVTN_repeat-like_dom_sf"/>
</dbReference>
<evidence type="ECO:0000256" key="7">
    <source>
        <dbReference type="ARBA" id="ARBA00022777"/>
    </source>
</evidence>
<keyword evidence="12" id="KW-0472">Membrane</keyword>
<feature type="repeat" description="WD" evidence="9">
    <location>
        <begin position="688"/>
        <end position="710"/>
    </location>
</feature>
<feature type="coiled-coil region" evidence="11">
    <location>
        <begin position="412"/>
        <end position="465"/>
    </location>
</feature>
<dbReference type="SUPFAM" id="SSF50998">
    <property type="entry name" value="Quinoprotein alcohol dehydrogenase-like"/>
    <property type="match status" value="1"/>
</dbReference>
<evidence type="ECO:0000256" key="1">
    <source>
        <dbReference type="ARBA" id="ARBA00012513"/>
    </source>
</evidence>
<sequence length="1144" mass="128966">MAFEKEQQLLTTLIQKQFITQQQAMVVWNEFINAARTNNAISLSELLMQKRRLSSSDLQRASQSLSTATSNKQKGLAIGENFNHYRIESLLGRGGMGAVYAAYDHKLNRKVALKIILGSNIEDKIIERFLLEAKAMAQLRHPNIVEIYDVGEHPQNYFTMEYVDGDVFSKEIEQGTLNAKQIAQIMLQCAHAVAEIHKYKIVHRDIKPSNIMLTNKRQVKLMDFGLAKMTDNNLSCTGELLGTPFFMSPEQAGGTKVGKKSDIYSLGASLYMALAKTPPFQGESVYNTLNHILNKDPVSPRLINPDIPVDLESICLKCLEKKPSKRYATAMALAEDLQNFIHNRPVRARPITYWGKLRKWTARNTKIAIISGIAAFVILASIVFTLYSFQRQIIVEKNARLKAINAEKIAVREMERSQLEEKKAHRAKKEAEDARKVAEDALQAAEEARKAAEDAQLAAVKSEEKAQMSAYNANIALANLFLKDNKVLDVENRLESCPENMRGWEWHWLKGENNDEYVSLEQHKSHVVHCTLSADNKRMASLDSKNKLIIWDFTTETPRMVRSITCAKNSLCNTCTFSPDGKQIAVAGKDVFLYDVASGKILTTLKHTIPAKKVVFSVNGKMLIACYLGQDQTSGGNRATRNSKIAVALQQTIVVWDVEKRRKRKSIVAHKSEFLNNINDCDIYKDWLLTAGDDKTVRLWDVKTGKQLQIFKGHEDEVSCCRFASQGKIVSASYDKTIRVWDIKRANATKILDIHKGRVYGFDLMEDGQTIVSVGEDQKLIITDLASEKIKQVFTGHKGVSFSRGQRHLAVISSCAVTKNGQTIITSGNDNTVKLWKASKQNPQTIAKLNSKITTLSFSADNMVITNAPDIAVRLWSRKHNKVKPMFSNFLPSRMSFFNQQGDKILVACSRFLRLFALENKQHLIEFVGLTENVISCAYSPDGTRVAAGCYNDRVHIWNIRTLPKSKGKTPLRCKPSQIIKTGSDVIYCAFNHKNDIATANNVHLKLHDAKTARLRWSLHREKDRFSYCEFSQDGKWLLAAHAREIWLVDVKSGKLLRRFVGHNARVTRCKFINNDQQIISVSRDRSIKIWSLDLEHSDDIVAPLFTLGQNQSAITAMAISPDERLLAIGSQDGQVKIWTNYGK</sequence>
<feature type="repeat" description="WD" evidence="9">
    <location>
        <begin position="1108"/>
        <end position="1139"/>
    </location>
</feature>
<dbReference type="Gene3D" id="3.30.200.20">
    <property type="entry name" value="Phosphorylase Kinase, domain 1"/>
    <property type="match status" value="1"/>
</dbReference>
<dbReference type="GO" id="GO:0005524">
    <property type="term" value="F:ATP binding"/>
    <property type="evidence" value="ECO:0007669"/>
    <property type="project" value="UniProtKB-UniRule"/>
</dbReference>
<dbReference type="PROSITE" id="PS00678">
    <property type="entry name" value="WD_REPEATS_1"/>
    <property type="match status" value="3"/>
</dbReference>
<dbReference type="CDD" id="cd00200">
    <property type="entry name" value="WD40"/>
    <property type="match status" value="2"/>
</dbReference>
<dbReference type="InterPro" id="IPR011009">
    <property type="entry name" value="Kinase-like_dom_sf"/>
</dbReference>
<dbReference type="InterPro" id="IPR017441">
    <property type="entry name" value="Protein_kinase_ATP_BS"/>
</dbReference>
<gene>
    <name evidence="14" type="ORF">UABAM_01636</name>
</gene>
<dbReference type="PROSITE" id="PS50082">
    <property type="entry name" value="WD_REPEATS_2"/>
    <property type="match status" value="6"/>
</dbReference>
<dbReference type="Proteomes" id="UP000326354">
    <property type="component" value="Chromosome"/>
</dbReference>
<dbReference type="PROSITE" id="PS00108">
    <property type="entry name" value="PROTEIN_KINASE_ST"/>
    <property type="match status" value="1"/>
</dbReference>
<dbReference type="EC" id="2.7.11.1" evidence="1"/>
<dbReference type="Gene3D" id="2.130.10.10">
    <property type="entry name" value="YVTN repeat-like/Quinoprotein amine dehydrogenase"/>
    <property type="match status" value="4"/>
</dbReference>
<dbReference type="InterPro" id="IPR000719">
    <property type="entry name" value="Prot_kinase_dom"/>
</dbReference>
<dbReference type="SMART" id="SM00320">
    <property type="entry name" value="WD40"/>
    <property type="match status" value="11"/>
</dbReference>
<dbReference type="PANTHER" id="PTHR19848">
    <property type="entry name" value="WD40 REPEAT PROTEIN"/>
    <property type="match status" value="1"/>
</dbReference>
<dbReference type="PROSITE" id="PS50294">
    <property type="entry name" value="WD_REPEATS_REGION"/>
    <property type="match status" value="4"/>
</dbReference>
<evidence type="ECO:0000256" key="5">
    <source>
        <dbReference type="ARBA" id="ARBA00022737"/>
    </source>
</evidence>
<keyword evidence="12" id="KW-1133">Transmembrane helix</keyword>
<dbReference type="SUPFAM" id="SSF56112">
    <property type="entry name" value="Protein kinase-like (PK-like)"/>
    <property type="match status" value="1"/>
</dbReference>
<evidence type="ECO:0000259" key="13">
    <source>
        <dbReference type="PROSITE" id="PS50011"/>
    </source>
</evidence>
<dbReference type="FunFam" id="1.10.510.10:FF:000021">
    <property type="entry name" value="Serine/threonine protein kinase"/>
    <property type="match status" value="1"/>
</dbReference>
<dbReference type="SUPFAM" id="SSF50978">
    <property type="entry name" value="WD40 repeat-like"/>
    <property type="match status" value="1"/>
</dbReference>
<protein>
    <recommendedName>
        <fullName evidence="1">non-specific serine/threonine protein kinase</fullName>
        <ecNumber evidence="1">2.7.11.1</ecNumber>
    </recommendedName>
</protein>
<evidence type="ECO:0000256" key="9">
    <source>
        <dbReference type="PROSITE-ProRule" id="PRU00221"/>
    </source>
</evidence>
<dbReference type="RefSeq" id="WP_151967491.1">
    <property type="nucleotide sequence ID" value="NZ_AP019860.1"/>
</dbReference>
<evidence type="ECO:0000256" key="10">
    <source>
        <dbReference type="PROSITE-ProRule" id="PRU10141"/>
    </source>
</evidence>
<dbReference type="PROSITE" id="PS50011">
    <property type="entry name" value="PROTEIN_KINASE_DOM"/>
    <property type="match status" value="1"/>
</dbReference>
<dbReference type="KEGG" id="uam:UABAM_01636"/>
<evidence type="ECO:0000256" key="11">
    <source>
        <dbReference type="SAM" id="Coils"/>
    </source>
</evidence>
<dbReference type="Gene3D" id="1.10.510.10">
    <property type="entry name" value="Transferase(Phosphotransferase) domain 1"/>
    <property type="match status" value="1"/>
</dbReference>
<feature type="repeat" description="WD" evidence="9">
    <location>
        <begin position="1060"/>
        <end position="1094"/>
    </location>
</feature>
<feature type="domain" description="Protein kinase" evidence="13">
    <location>
        <begin position="85"/>
        <end position="341"/>
    </location>
</feature>
<dbReference type="CDD" id="cd14014">
    <property type="entry name" value="STKc_PknB_like"/>
    <property type="match status" value="1"/>
</dbReference>
<keyword evidence="2" id="KW-0723">Serine/threonine-protein kinase</keyword>
<evidence type="ECO:0000256" key="6">
    <source>
        <dbReference type="ARBA" id="ARBA00022741"/>
    </source>
</evidence>
<dbReference type="InterPro" id="IPR011044">
    <property type="entry name" value="Quino_amine_DH_bsu"/>
</dbReference>
<dbReference type="GO" id="GO:0004674">
    <property type="term" value="F:protein serine/threonine kinase activity"/>
    <property type="evidence" value="ECO:0007669"/>
    <property type="project" value="UniProtKB-KW"/>
</dbReference>
<keyword evidence="7 14" id="KW-0418">Kinase</keyword>
<evidence type="ECO:0000256" key="12">
    <source>
        <dbReference type="SAM" id="Phobius"/>
    </source>
</evidence>
<dbReference type="SUPFAM" id="SSF50969">
    <property type="entry name" value="YVTN repeat-like/Quinoprotein amine dehydrogenase"/>
    <property type="match status" value="1"/>
</dbReference>
<dbReference type="Pfam" id="PF00400">
    <property type="entry name" value="WD40"/>
    <property type="match status" value="6"/>
</dbReference>
<reference evidence="14 15" key="1">
    <citation type="submission" date="2019-08" db="EMBL/GenBank/DDBJ databases">
        <title>Complete genome sequence of Candidatus Uab amorphum.</title>
        <authorList>
            <person name="Shiratori T."/>
            <person name="Suzuki S."/>
            <person name="Kakizawa Y."/>
            <person name="Ishida K."/>
        </authorList>
    </citation>
    <scope>NUCLEOTIDE SEQUENCE [LARGE SCALE GENOMIC DNA]</scope>
    <source>
        <strain evidence="14 15">SRT547</strain>
    </source>
</reference>
<dbReference type="InterPro" id="IPR001680">
    <property type="entry name" value="WD40_rpt"/>
</dbReference>
<keyword evidence="11" id="KW-0175">Coiled coil</keyword>
<dbReference type="Pfam" id="PF00069">
    <property type="entry name" value="Pkinase"/>
    <property type="match status" value="1"/>
</dbReference>
<evidence type="ECO:0000313" key="14">
    <source>
        <dbReference type="EMBL" id="BBM83285.1"/>
    </source>
</evidence>
<keyword evidence="15" id="KW-1185">Reference proteome</keyword>
<dbReference type="PROSITE" id="PS00107">
    <property type="entry name" value="PROTEIN_KINASE_ATP"/>
    <property type="match status" value="1"/>
</dbReference>
<keyword evidence="5" id="KW-0677">Repeat</keyword>
<dbReference type="InterPro" id="IPR020472">
    <property type="entry name" value="WD40_PAC1"/>
</dbReference>
<keyword evidence="6 10" id="KW-0547">Nucleotide-binding</keyword>